<evidence type="ECO:0000313" key="3">
    <source>
        <dbReference type="Proteomes" id="UP000244722"/>
    </source>
</evidence>
<comment type="caution">
    <text evidence="2">The sequence shown here is derived from an EMBL/GenBank/DDBJ whole genome shotgun (WGS) entry which is preliminary data.</text>
</comment>
<dbReference type="EMBL" id="NESQ01000049">
    <property type="protein sequence ID" value="PUU81176.1"/>
    <property type="molecule type" value="Genomic_DNA"/>
</dbReference>
<evidence type="ECO:0000313" key="2">
    <source>
        <dbReference type="EMBL" id="PUU81176.1"/>
    </source>
</evidence>
<feature type="compositionally biased region" description="Basic residues" evidence="1">
    <location>
        <begin position="1"/>
        <end position="12"/>
    </location>
</feature>
<organism evidence="2 3">
    <name type="scientific">Tuber borchii</name>
    <name type="common">White truffle</name>
    <dbReference type="NCBI Taxonomy" id="42251"/>
    <lineage>
        <taxon>Eukaryota</taxon>
        <taxon>Fungi</taxon>
        <taxon>Dikarya</taxon>
        <taxon>Ascomycota</taxon>
        <taxon>Pezizomycotina</taxon>
        <taxon>Pezizomycetes</taxon>
        <taxon>Pezizales</taxon>
        <taxon>Tuberaceae</taxon>
        <taxon>Tuber</taxon>
    </lineage>
</organism>
<feature type="compositionally biased region" description="Polar residues" evidence="1">
    <location>
        <begin position="13"/>
        <end position="34"/>
    </location>
</feature>
<dbReference type="AlphaFoldDB" id="A0A2T7A0C0"/>
<feature type="compositionally biased region" description="Low complexity" evidence="1">
    <location>
        <begin position="52"/>
        <end position="102"/>
    </location>
</feature>
<sequence length="229" mass="24304">MARSRSLTKKSSKYFSITPTMEAQSKRSSISKVQISAPVELISTTNMISYTSPSLRSSISQPSPPTSSTSTSPTSSRFPPSSPSSSSASSNSGSDSEISSPDEPTPPPNHLSMYFTPAIPARSKSRRTAPPPPPPAHPAPAPVAGLNLARTPSRSQQKMHSRGVRSSSPFGAELAKVAEMAEDIGVHIRDAEEEFMMERGLQKFSANDYAAEIGGVFDDVLPNLGAGWI</sequence>
<dbReference type="Proteomes" id="UP000244722">
    <property type="component" value="Unassembled WGS sequence"/>
</dbReference>
<evidence type="ECO:0000256" key="1">
    <source>
        <dbReference type="SAM" id="MobiDB-lite"/>
    </source>
</evidence>
<feature type="region of interest" description="Disordered" evidence="1">
    <location>
        <begin position="52"/>
        <end position="170"/>
    </location>
</feature>
<keyword evidence="3" id="KW-1185">Reference proteome</keyword>
<feature type="region of interest" description="Disordered" evidence="1">
    <location>
        <begin position="1"/>
        <end position="38"/>
    </location>
</feature>
<accession>A0A2T7A0C0</accession>
<feature type="compositionally biased region" description="Pro residues" evidence="1">
    <location>
        <begin position="129"/>
        <end position="141"/>
    </location>
</feature>
<dbReference type="OrthoDB" id="5419666at2759"/>
<protein>
    <submittedName>
        <fullName evidence="2">Uncharacterized protein</fullName>
    </submittedName>
</protein>
<proteinExistence type="predicted"/>
<reference evidence="2 3" key="1">
    <citation type="submission" date="2017-04" db="EMBL/GenBank/DDBJ databases">
        <title>Draft genome sequence of Tuber borchii Vittad., a whitish edible truffle.</title>
        <authorList>
            <consortium name="DOE Joint Genome Institute"/>
            <person name="Murat C."/>
            <person name="Kuo A."/>
            <person name="Barry K.W."/>
            <person name="Clum A."/>
            <person name="Dockter R.B."/>
            <person name="Fauchery L."/>
            <person name="Iotti M."/>
            <person name="Kohler A."/>
            <person name="Labutti K."/>
            <person name="Lindquist E.A."/>
            <person name="Lipzen A."/>
            <person name="Ohm R.A."/>
            <person name="Wang M."/>
            <person name="Grigoriev I.V."/>
            <person name="Zambonelli A."/>
            <person name="Martin F.M."/>
        </authorList>
    </citation>
    <scope>NUCLEOTIDE SEQUENCE [LARGE SCALE GENOMIC DNA]</scope>
    <source>
        <strain evidence="2 3">Tbo3840</strain>
    </source>
</reference>
<name>A0A2T7A0C0_TUBBO</name>
<gene>
    <name evidence="2" type="ORF">B9Z19DRAFT_1099909</name>
</gene>